<sequence length="290" mass="34499">MILDPNIEKLQKARMQSIDKLFNVKVKIFEEIKAKFIDENDDLLKFSMDYLWKFVDDYLNNDKVKLSPKSIFADFDKELVKKELYNFNDLVTMNENNEIINARTLSVAQTIIVPDETIYTVNSYIPKIAWDYLSSEYKTWVYNVRKYRGAITGFFNKIKEFFQERIIEPIADFLDGSARNSGNEQVEVVSAILSGTNFVLKVFNFSEDYIYKAIDEIYSMINRRENMNEISNALYNLYVLIDKYSPMLWQLMFISRNIYKDNAKELAAFAKIQWQIAEHKYKENEWRLKY</sequence>
<name>A0A4R7UD05_9BACT</name>
<keyword evidence="2" id="KW-1185">Reference proteome</keyword>
<protein>
    <submittedName>
        <fullName evidence="1">Uncharacterized protein</fullName>
    </submittedName>
</protein>
<organism evidence="1 2">
    <name type="scientific">Mycoplasmopsis mustelae</name>
    <dbReference type="NCBI Taxonomy" id="171289"/>
    <lineage>
        <taxon>Bacteria</taxon>
        <taxon>Bacillati</taxon>
        <taxon>Mycoplasmatota</taxon>
        <taxon>Mycoplasmoidales</taxon>
        <taxon>Metamycoplasmataceae</taxon>
        <taxon>Mycoplasmopsis</taxon>
    </lineage>
</organism>
<dbReference type="RefSeq" id="WP_134110570.1">
    <property type="nucleotide sequence ID" value="NZ_SOCN01000001.1"/>
</dbReference>
<proteinExistence type="predicted"/>
<accession>A0A4R7UD05</accession>
<dbReference type="AlphaFoldDB" id="A0A4R7UD05"/>
<dbReference type="Proteomes" id="UP000295757">
    <property type="component" value="Unassembled WGS sequence"/>
</dbReference>
<dbReference type="EMBL" id="SOCN01000001">
    <property type="protein sequence ID" value="TDV24352.1"/>
    <property type="molecule type" value="Genomic_DNA"/>
</dbReference>
<evidence type="ECO:0000313" key="2">
    <source>
        <dbReference type="Proteomes" id="UP000295757"/>
    </source>
</evidence>
<comment type="caution">
    <text evidence="1">The sequence shown here is derived from an EMBL/GenBank/DDBJ whole genome shotgun (WGS) entry which is preliminary data.</text>
</comment>
<gene>
    <name evidence="1" type="ORF">BCF59_0313</name>
</gene>
<reference evidence="1 2" key="1">
    <citation type="submission" date="2019-03" db="EMBL/GenBank/DDBJ databases">
        <title>Genomic Encyclopedia of Archaeal and Bacterial Type Strains, Phase II (KMG-II): from individual species to whole genera.</title>
        <authorList>
            <person name="Goeker M."/>
        </authorList>
    </citation>
    <scope>NUCLEOTIDE SEQUENCE [LARGE SCALE GENOMIC DNA]</scope>
    <source>
        <strain evidence="1 2">ATCC 35214</strain>
    </source>
</reference>
<evidence type="ECO:0000313" key="1">
    <source>
        <dbReference type="EMBL" id="TDV24352.1"/>
    </source>
</evidence>